<evidence type="ECO:0000256" key="1">
    <source>
        <dbReference type="SAM" id="MobiDB-lite"/>
    </source>
</evidence>
<proteinExistence type="predicted"/>
<dbReference type="Proteomes" id="UP000174965">
    <property type="component" value="Segment"/>
</dbReference>
<protein>
    <submittedName>
        <fullName evidence="2">Uncharacterized protein</fullName>
    </submittedName>
</protein>
<dbReference type="EMBL" id="JN227533">
    <property type="protein sequence ID" value="AEQ32227.1"/>
    <property type="molecule type" value="Genomic_DNA"/>
</dbReference>
<organism evidence="2 3">
    <name type="scientific">macacine betaherpesvirus 8</name>
    <dbReference type="NCBI Taxonomy" id="2560567"/>
    <lineage>
        <taxon>Viruses</taxon>
        <taxon>Duplodnaviria</taxon>
        <taxon>Heunggongvirae</taxon>
        <taxon>Peploviricota</taxon>
        <taxon>Herviviricetes</taxon>
        <taxon>Herpesvirales</taxon>
        <taxon>Orthoherpesviridae</taxon>
        <taxon>Betaherpesvirinae</taxon>
        <taxon>Cytomegalovirus</taxon>
        <taxon>Cytomegalovirus macacinebeta8</taxon>
    </lineage>
</organism>
<name>G8H0M9_9BETA</name>
<keyword evidence="3" id="KW-1185">Reference proteome</keyword>
<evidence type="ECO:0000313" key="3">
    <source>
        <dbReference type="Proteomes" id="UP000174965"/>
    </source>
</evidence>
<gene>
    <name evidence="2" type="ORF">cy146</name>
</gene>
<sequence>MVQIHESSGTVRGPGRSRALHRSVALLPLSDASGDRHGRCRQDVQYSGAGCEPKLRHHRDHRNRRPEPQRDPQPHALGAGEDDLSRLWFQQQTCASGRGRQRYSEAVPDLRVARRKHHSTSASERSLDLLAGHRRHYGKILKYVGTKGVSGRRFGDVRE</sequence>
<feature type="region of interest" description="Disordered" evidence="1">
    <location>
        <begin position="30"/>
        <end position="82"/>
    </location>
</feature>
<accession>G8H0M9</accession>
<feature type="compositionally biased region" description="Basic and acidic residues" evidence="1">
    <location>
        <begin position="33"/>
        <end position="42"/>
    </location>
</feature>
<feature type="compositionally biased region" description="Basic residues" evidence="1">
    <location>
        <begin position="55"/>
        <end position="64"/>
    </location>
</feature>
<reference evidence="2 3" key="1">
    <citation type="journal article" date="2011" name="J. Virol.">
        <title>Genomic sequencing and characterization of cynomolgus macaque cytomegalovirus.</title>
        <authorList>
            <person name="Marsh A.K."/>
            <person name="Willer D.O."/>
            <person name="Ambagala A.P."/>
            <person name="Dzamba M."/>
            <person name="Chan J.K."/>
            <person name="Pilon R."/>
            <person name="Fournier J."/>
            <person name="Sandstrom P."/>
            <person name="Brudno M."/>
            <person name="Macdonald K.S."/>
        </authorList>
    </citation>
    <scope>NUCLEOTIDE SEQUENCE [LARGE SCALE GENOMIC DNA]</scope>
    <source>
        <strain evidence="2 3">Ottawa</strain>
    </source>
</reference>
<evidence type="ECO:0000313" key="2">
    <source>
        <dbReference type="EMBL" id="AEQ32227.1"/>
    </source>
</evidence>